<sequence length="373" mass="40270">MASIALRVARSRFTASAANWRVFRRSMSSLLIENEKYSWLRELGLAAENPGVYAGKWSGSGEVITSYCPANNEAIAKVTQMPAPHRGEVVRQIGHALREKKTLLGKLVSLEMGKILPEGEGEVQEYIDVCDYAVGLSRMFAGKVLPSERPGHMLLEQWNPLGAVGVITAFNFPVAVYGWNSSIAMVCGNTVLCIVASVLEANNIPGAVCSLVSGGADIGNLMTKDERIPLVSFTGSTAIGKKVALAVTERFGKHLLELGGNNAIIVNEDADVSMVILHEKVYDEVLNRLKKAYGQVPIGDPLDAGVLYGPMHSRDGVALYKKALEDAVAQGGEKHTGGGRESGSDSWKQYMRRSTCTINYSKDLPLAQGIKFE</sequence>
<dbReference type="PANTHER" id="PTHR43521">
    <property type="entry name" value="ALPHA-AMINOADIPIC SEMIALDEHYDE DEHYDROGENASE"/>
    <property type="match status" value="1"/>
</dbReference>
<dbReference type="InterPro" id="IPR016161">
    <property type="entry name" value="Ald_DH/histidinol_DH"/>
</dbReference>
<evidence type="ECO:0000256" key="7">
    <source>
        <dbReference type="RuleBase" id="RU003345"/>
    </source>
</evidence>
<reference evidence="9" key="1">
    <citation type="journal article" date="2023" name="Mol. Biol. Evol.">
        <title>Third-Generation Sequencing Reveals the Adaptive Role of the Epigenome in Three Deep-Sea Polychaetes.</title>
        <authorList>
            <person name="Perez M."/>
            <person name="Aroh O."/>
            <person name="Sun Y."/>
            <person name="Lan Y."/>
            <person name="Juniper S.K."/>
            <person name="Young C.R."/>
            <person name="Angers B."/>
            <person name="Qian P.Y."/>
        </authorList>
    </citation>
    <scope>NUCLEOTIDE SEQUENCE</scope>
    <source>
        <strain evidence="9">R07B-5</strain>
    </source>
</reference>
<dbReference type="Gene3D" id="3.40.309.10">
    <property type="entry name" value="Aldehyde Dehydrogenase, Chain A, domain 2"/>
    <property type="match status" value="1"/>
</dbReference>
<comment type="caution">
    <text evidence="9">The sequence shown here is derived from an EMBL/GenBank/DDBJ whole genome shotgun (WGS) entry which is preliminary data.</text>
</comment>
<keyword evidence="10" id="KW-1185">Reference proteome</keyword>
<gene>
    <name evidence="9" type="ORF">NP493_482g02031</name>
</gene>
<evidence type="ECO:0000256" key="6">
    <source>
        <dbReference type="PROSITE-ProRule" id="PRU10007"/>
    </source>
</evidence>
<feature type="active site" evidence="6">
    <location>
        <position position="257"/>
    </location>
</feature>
<dbReference type="InterPro" id="IPR016163">
    <property type="entry name" value="Ald_DH_C"/>
</dbReference>
<dbReference type="PROSITE" id="PS00687">
    <property type="entry name" value="ALDEHYDE_DEHYDR_GLU"/>
    <property type="match status" value="1"/>
</dbReference>
<dbReference type="AlphaFoldDB" id="A0AAD9KYC6"/>
<dbReference type="InterPro" id="IPR044638">
    <property type="entry name" value="ALDH7A1-like"/>
</dbReference>
<evidence type="ECO:0000256" key="3">
    <source>
        <dbReference type="ARBA" id="ARBA00023002"/>
    </source>
</evidence>
<dbReference type="InterPro" id="IPR015590">
    <property type="entry name" value="Aldehyde_DH_dom"/>
</dbReference>
<dbReference type="PANTHER" id="PTHR43521:SF1">
    <property type="entry name" value="ALPHA-AMINOADIPIC SEMIALDEHYDE DEHYDROGENASE"/>
    <property type="match status" value="1"/>
</dbReference>
<dbReference type="Pfam" id="PF00171">
    <property type="entry name" value="Aldedh"/>
    <property type="match status" value="1"/>
</dbReference>
<dbReference type="InterPro" id="IPR016162">
    <property type="entry name" value="Ald_DH_N"/>
</dbReference>
<proteinExistence type="inferred from homology"/>
<protein>
    <recommendedName>
        <fullName evidence="5">aldehyde dehydrogenase (NAD(+))</fullName>
        <ecNumber evidence="5">1.2.1.3</ecNumber>
    </recommendedName>
</protein>
<keyword evidence="4" id="KW-0520">NAD</keyword>
<evidence type="ECO:0000256" key="5">
    <source>
        <dbReference type="ARBA" id="ARBA00024226"/>
    </source>
</evidence>
<feature type="domain" description="Aldehyde dehydrogenase" evidence="8">
    <location>
        <begin position="66"/>
        <end position="274"/>
    </location>
</feature>
<dbReference type="EC" id="1.2.1.3" evidence="5"/>
<name>A0AAD9KYC6_RIDPI</name>
<comment type="similarity">
    <text evidence="1 7">Belongs to the aldehyde dehydrogenase family.</text>
</comment>
<accession>A0AAD9KYC6</accession>
<comment type="subunit">
    <text evidence="2">Homotetramer.</text>
</comment>
<dbReference type="GO" id="GO:0004029">
    <property type="term" value="F:aldehyde dehydrogenase (NAD+) activity"/>
    <property type="evidence" value="ECO:0007669"/>
    <property type="project" value="UniProtKB-EC"/>
</dbReference>
<dbReference type="SUPFAM" id="SSF53720">
    <property type="entry name" value="ALDH-like"/>
    <property type="match status" value="1"/>
</dbReference>
<organism evidence="9 10">
    <name type="scientific">Ridgeia piscesae</name>
    <name type="common">Tubeworm</name>
    <dbReference type="NCBI Taxonomy" id="27915"/>
    <lineage>
        <taxon>Eukaryota</taxon>
        <taxon>Metazoa</taxon>
        <taxon>Spiralia</taxon>
        <taxon>Lophotrochozoa</taxon>
        <taxon>Annelida</taxon>
        <taxon>Polychaeta</taxon>
        <taxon>Sedentaria</taxon>
        <taxon>Canalipalpata</taxon>
        <taxon>Sabellida</taxon>
        <taxon>Siboglinidae</taxon>
        <taxon>Ridgeia</taxon>
    </lineage>
</organism>
<evidence type="ECO:0000313" key="9">
    <source>
        <dbReference type="EMBL" id="KAK2179582.1"/>
    </source>
</evidence>
<evidence type="ECO:0000256" key="1">
    <source>
        <dbReference type="ARBA" id="ARBA00009986"/>
    </source>
</evidence>
<evidence type="ECO:0000256" key="4">
    <source>
        <dbReference type="ARBA" id="ARBA00023027"/>
    </source>
</evidence>
<dbReference type="Gene3D" id="3.40.605.10">
    <property type="entry name" value="Aldehyde Dehydrogenase, Chain A, domain 1"/>
    <property type="match status" value="1"/>
</dbReference>
<dbReference type="Proteomes" id="UP001209878">
    <property type="component" value="Unassembled WGS sequence"/>
</dbReference>
<dbReference type="EMBL" id="JAODUO010000482">
    <property type="protein sequence ID" value="KAK2179582.1"/>
    <property type="molecule type" value="Genomic_DNA"/>
</dbReference>
<dbReference type="InterPro" id="IPR029510">
    <property type="entry name" value="Ald_DH_CS_GLU"/>
</dbReference>
<keyword evidence="3 7" id="KW-0560">Oxidoreductase</keyword>
<evidence type="ECO:0000313" key="10">
    <source>
        <dbReference type="Proteomes" id="UP001209878"/>
    </source>
</evidence>
<evidence type="ECO:0000259" key="8">
    <source>
        <dbReference type="Pfam" id="PF00171"/>
    </source>
</evidence>
<evidence type="ECO:0000256" key="2">
    <source>
        <dbReference type="ARBA" id="ARBA00011881"/>
    </source>
</evidence>